<feature type="transmembrane region" description="Helical" evidence="1">
    <location>
        <begin position="142"/>
        <end position="170"/>
    </location>
</feature>
<keyword evidence="3" id="KW-1185">Reference proteome</keyword>
<comment type="caution">
    <text evidence="2">The sequence shown here is derived from an EMBL/GenBank/DDBJ whole genome shotgun (WGS) entry which is preliminary data.</text>
</comment>
<protein>
    <submittedName>
        <fullName evidence="2">Uncharacterized protein</fullName>
    </submittedName>
</protein>
<dbReference type="AlphaFoldDB" id="A0A085WSP6"/>
<accession>A0A085WSP6</accession>
<dbReference type="EMBL" id="JMCB01000003">
    <property type="protein sequence ID" value="KFE70709.1"/>
    <property type="molecule type" value="Genomic_DNA"/>
</dbReference>
<dbReference type="STRING" id="394096.DB31_5751"/>
<feature type="transmembrane region" description="Helical" evidence="1">
    <location>
        <begin position="90"/>
        <end position="122"/>
    </location>
</feature>
<dbReference type="RefSeq" id="WP_044185947.1">
    <property type="nucleotide sequence ID" value="NZ_JMCB01000003.1"/>
</dbReference>
<feature type="transmembrane region" description="Helical" evidence="1">
    <location>
        <begin position="273"/>
        <end position="295"/>
    </location>
</feature>
<organism evidence="2 3">
    <name type="scientific">Hyalangium minutum</name>
    <dbReference type="NCBI Taxonomy" id="394096"/>
    <lineage>
        <taxon>Bacteria</taxon>
        <taxon>Pseudomonadati</taxon>
        <taxon>Myxococcota</taxon>
        <taxon>Myxococcia</taxon>
        <taxon>Myxococcales</taxon>
        <taxon>Cystobacterineae</taxon>
        <taxon>Archangiaceae</taxon>
        <taxon>Hyalangium</taxon>
    </lineage>
</organism>
<feature type="transmembrane region" description="Helical" evidence="1">
    <location>
        <begin position="37"/>
        <end position="69"/>
    </location>
</feature>
<reference evidence="2 3" key="1">
    <citation type="submission" date="2014-04" db="EMBL/GenBank/DDBJ databases">
        <title>Genome assembly of Hyalangium minutum DSM 14724.</title>
        <authorList>
            <person name="Sharma G."/>
            <person name="Subramanian S."/>
        </authorList>
    </citation>
    <scope>NUCLEOTIDE SEQUENCE [LARGE SCALE GENOMIC DNA]</scope>
    <source>
        <strain evidence="2 3">DSM 14724</strain>
    </source>
</reference>
<keyword evidence="1" id="KW-1133">Transmembrane helix</keyword>
<name>A0A085WSP6_9BACT</name>
<feature type="transmembrane region" description="Helical" evidence="1">
    <location>
        <begin position="230"/>
        <end position="252"/>
    </location>
</feature>
<keyword evidence="1" id="KW-0472">Membrane</keyword>
<keyword evidence="1" id="KW-0812">Transmembrane</keyword>
<feature type="transmembrane region" description="Helical" evidence="1">
    <location>
        <begin position="307"/>
        <end position="327"/>
    </location>
</feature>
<proteinExistence type="predicted"/>
<feature type="transmembrane region" description="Helical" evidence="1">
    <location>
        <begin position="177"/>
        <end position="196"/>
    </location>
</feature>
<evidence type="ECO:0000256" key="1">
    <source>
        <dbReference type="SAM" id="Phobius"/>
    </source>
</evidence>
<evidence type="ECO:0000313" key="2">
    <source>
        <dbReference type="EMBL" id="KFE70709.1"/>
    </source>
</evidence>
<dbReference type="Proteomes" id="UP000028725">
    <property type="component" value="Unassembled WGS sequence"/>
</dbReference>
<evidence type="ECO:0000313" key="3">
    <source>
        <dbReference type="Proteomes" id="UP000028725"/>
    </source>
</evidence>
<sequence length="332" mass="36154">MSAVESLLAPADAVRAKVYRLLAPWAGPLFADRSRRVAWFGAAQVVFAFLLTLAAPLWMLALGPVLLGVPHLVSDARYLVVRPGLHRRTLLVVLCGAPLLATCFGAGPVMGLLALLPAILWARGPWQRKGLMLGVWATLTSLAWDFGATFQLVFAHLHNGVAVALWWWAWKERHARAWAVPLLAVAGTVLLMLGAAEPVLTALGGWNAPWTGSSFAQHAEALAPNAPPVLALRLVLAFAFLQSVHYGVWLRLIPEDDRPRAAPRPWRATWRALVEDFGVVPLTLFVALALGIAVWGVVDLTQARLGYLRLAVFHGYLELAVGTLWLIEGRRA</sequence>
<dbReference type="OrthoDB" id="5512005at2"/>
<gene>
    <name evidence="2" type="ORF">DB31_5751</name>
</gene>